<sequence length="86" mass="9876">MGNYGGLLHVKKARTRQTGGKMGAGANRVEDSYLERYFLAKRRAKLEPYGGIWASKEEKSVPITFHTNEYIKYFSDPRAFVIYLNI</sequence>
<dbReference type="Proteomes" id="UP000694892">
    <property type="component" value="Chromosome 7L"/>
</dbReference>
<proteinExistence type="predicted"/>
<organism evidence="1 2">
    <name type="scientific">Xenopus laevis</name>
    <name type="common">African clawed frog</name>
    <dbReference type="NCBI Taxonomy" id="8355"/>
    <lineage>
        <taxon>Eukaryota</taxon>
        <taxon>Metazoa</taxon>
        <taxon>Chordata</taxon>
        <taxon>Craniata</taxon>
        <taxon>Vertebrata</taxon>
        <taxon>Euteleostomi</taxon>
        <taxon>Amphibia</taxon>
        <taxon>Batrachia</taxon>
        <taxon>Anura</taxon>
        <taxon>Pipoidea</taxon>
        <taxon>Pipidae</taxon>
        <taxon>Xenopodinae</taxon>
        <taxon>Xenopus</taxon>
        <taxon>Xenopus</taxon>
    </lineage>
</organism>
<evidence type="ECO:0000313" key="2">
    <source>
        <dbReference type="Proteomes" id="UP000694892"/>
    </source>
</evidence>
<dbReference type="EMBL" id="CM004478">
    <property type="protein sequence ID" value="OCT73474.1"/>
    <property type="molecule type" value="Genomic_DNA"/>
</dbReference>
<accession>A0A974HD04</accession>
<name>A0A974HD04_XENLA</name>
<gene>
    <name evidence="1" type="ORF">XELAEV_18036451mg</name>
</gene>
<dbReference type="AlphaFoldDB" id="A0A974HD04"/>
<evidence type="ECO:0000313" key="1">
    <source>
        <dbReference type="EMBL" id="OCT73474.1"/>
    </source>
</evidence>
<protein>
    <submittedName>
        <fullName evidence="1">Uncharacterized protein</fullName>
    </submittedName>
</protein>
<reference evidence="2" key="1">
    <citation type="journal article" date="2016" name="Nature">
        <title>Genome evolution in the allotetraploid frog Xenopus laevis.</title>
        <authorList>
            <person name="Session A.M."/>
            <person name="Uno Y."/>
            <person name="Kwon T."/>
            <person name="Chapman J.A."/>
            <person name="Toyoda A."/>
            <person name="Takahashi S."/>
            <person name="Fukui A."/>
            <person name="Hikosaka A."/>
            <person name="Suzuki A."/>
            <person name="Kondo M."/>
            <person name="van Heeringen S.J."/>
            <person name="Quigley I."/>
            <person name="Heinz S."/>
            <person name="Ogino H."/>
            <person name="Ochi H."/>
            <person name="Hellsten U."/>
            <person name="Lyons J.B."/>
            <person name="Simakov O."/>
            <person name="Putnam N."/>
            <person name="Stites J."/>
            <person name="Kuroki Y."/>
            <person name="Tanaka T."/>
            <person name="Michiue T."/>
            <person name="Watanabe M."/>
            <person name="Bogdanovic O."/>
            <person name="Lister R."/>
            <person name="Georgiou G."/>
            <person name="Paranjpe S.S."/>
            <person name="van Kruijsbergen I."/>
            <person name="Shu S."/>
            <person name="Carlson J."/>
            <person name="Kinoshita T."/>
            <person name="Ohta Y."/>
            <person name="Mawaribuchi S."/>
            <person name="Jenkins J."/>
            <person name="Grimwood J."/>
            <person name="Schmutz J."/>
            <person name="Mitros T."/>
            <person name="Mozaffari S.V."/>
            <person name="Suzuki Y."/>
            <person name="Haramoto Y."/>
            <person name="Yamamoto T.S."/>
            <person name="Takagi C."/>
            <person name="Heald R."/>
            <person name="Miller K."/>
            <person name="Haudenschild C."/>
            <person name="Kitzman J."/>
            <person name="Nakayama T."/>
            <person name="Izutsu Y."/>
            <person name="Robert J."/>
            <person name="Fortriede J."/>
            <person name="Burns K."/>
            <person name="Lotay V."/>
            <person name="Karimi K."/>
            <person name="Yasuoka Y."/>
            <person name="Dichmann D.S."/>
            <person name="Flajnik M.F."/>
            <person name="Houston D.W."/>
            <person name="Shendure J."/>
            <person name="DuPasquier L."/>
            <person name="Vize P.D."/>
            <person name="Zorn A.M."/>
            <person name="Ito M."/>
            <person name="Marcotte E.M."/>
            <person name="Wallingford J.B."/>
            <person name="Ito Y."/>
            <person name="Asashima M."/>
            <person name="Ueno N."/>
            <person name="Matsuda Y."/>
            <person name="Veenstra G.J."/>
            <person name="Fujiyama A."/>
            <person name="Harland R.M."/>
            <person name="Taira M."/>
            <person name="Rokhsar D.S."/>
        </authorList>
    </citation>
    <scope>NUCLEOTIDE SEQUENCE [LARGE SCALE GENOMIC DNA]</scope>
    <source>
        <strain evidence="2">J</strain>
    </source>
</reference>